<name>F2IKC1_FLUTR</name>
<reference evidence="4" key="2">
    <citation type="submission" date="2011-02" db="EMBL/GenBank/DDBJ databases">
        <title>The complete genome of Fluviicola taffensis DSM 16823.</title>
        <authorList>
            <consortium name="US DOE Joint Genome Institute (JGI-PGF)"/>
            <person name="Lucas S."/>
            <person name="Copeland A."/>
            <person name="Lapidus A."/>
            <person name="Bruce D."/>
            <person name="Goodwin L."/>
            <person name="Pitluck S."/>
            <person name="Kyrpides N."/>
            <person name="Mavromatis K."/>
            <person name="Ivanova N."/>
            <person name="Mikhailova N."/>
            <person name="Pagani I."/>
            <person name="Chertkov O."/>
            <person name="Detter J.C."/>
            <person name="Han C."/>
            <person name="Tapia R."/>
            <person name="Land M."/>
            <person name="Hauser L."/>
            <person name="Markowitz V."/>
            <person name="Cheng J.-F."/>
            <person name="Hugenholtz P."/>
            <person name="Woyke T."/>
            <person name="Wu D."/>
            <person name="Tindall B."/>
            <person name="Pomrenke H.G."/>
            <person name="Brambilla E."/>
            <person name="Klenk H.-P."/>
            <person name="Eisen J.A."/>
        </authorList>
    </citation>
    <scope>NUCLEOTIDE SEQUENCE [LARGE SCALE GENOMIC DNA]</scope>
    <source>
        <strain evidence="4">DSM 16823 / RW262 / RW262</strain>
    </source>
</reference>
<dbReference type="KEGG" id="fte:Fluta_2038"/>
<proteinExistence type="predicted"/>
<accession>F2IKC1</accession>
<keyword evidence="1" id="KW-0732">Signal</keyword>
<feature type="domain" description="Secretion system C-terminal sorting" evidence="2">
    <location>
        <begin position="565"/>
        <end position="627"/>
    </location>
</feature>
<dbReference type="AlphaFoldDB" id="F2IKC1"/>
<dbReference type="eggNOG" id="COG2849">
    <property type="taxonomic scope" value="Bacteria"/>
</dbReference>
<gene>
    <name evidence="3" type="ordered locus">Fluta_2038</name>
</gene>
<evidence type="ECO:0000259" key="2">
    <source>
        <dbReference type="Pfam" id="PF18962"/>
    </source>
</evidence>
<organism evidence="3 4">
    <name type="scientific">Fluviicola taffensis (strain DSM 16823 / NCIMB 13979 / RW262)</name>
    <dbReference type="NCBI Taxonomy" id="755732"/>
    <lineage>
        <taxon>Bacteria</taxon>
        <taxon>Pseudomonadati</taxon>
        <taxon>Bacteroidota</taxon>
        <taxon>Flavobacteriia</taxon>
        <taxon>Flavobacteriales</taxon>
        <taxon>Crocinitomicaceae</taxon>
        <taxon>Fluviicola</taxon>
    </lineage>
</organism>
<dbReference type="NCBIfam" id="TIGR04183">
    <property type="entry name" value="Por_Secre_tail"/>
    <property type="match status" value="1"/>
</dbReference>
<dbReference type="EMBL" id="CP002542">
    <property type="protein sequence ID" value="AEA44024.1"/>
    <property type="molecule type" value="Genomic_DNA"/>
</dbReference>
<dbReference type="InterPro" id="IPR026444">
    <property type="entry name" value="Secre_tail"/>
</dbReference>
<dbReference type="HOGENOM" id="CLU_430076_0_0_10"/>
<evidence type="ECO:0000313" key="3">
    <source>
        <dbReference type="EMBL" id="AEA44024.1"/>
    </source>
</evidence>
<sequence length="636" mass="70718">MYSHLFGVLICCMFVWPVTNELLFMKQLLSIVAIFVVLNTSAFSNLSPIETSKIFDHLTEVNKEWVKFNLSIFNEKISFENDLDRIQFHLLQVEKMLRNSENEHYSQEQIQNRTALLDILHNYALEKVFPINLHHSNRQPYFIDHLGTHCAVGFLLKASGFGNIAQEISETQNYAYVKEIQSKELLAWAEKNGFELNELALIQPTYPDNTTYYAIGNGANGTITKINGDENKFVIAGKFTQLDNLPCLNVGQYVNGNLSCLGVGIDGIVNEIERTGQNEITVYGKFDHLGVSYPIAIWNEVSLDWEFVAIPGKSNCEINAADSYNLDRYISIKTETGTFELLHNNGTNWYLTCSTDGPIYSIDVEYSKYVFGGKFNQAIINANTPYILNSKNVISSTNGLGWQVYPSNTPDTVFTTKIIGSNIFVGGAAINLAGHSNVLLSQLTNGTALTLIQLWSGADPLRIYDIEHHTNDMNRLVLVGNLQAIEGGFGFIMGKGAFNYSISEGVVTSAGWFNKPVHSAILTNNGDLVVSGEFTEGYETNFSHLAKSTLILGADELSSTTNLVVYPNPSTHSISIHGISIGKFFNYQITDAQGKTWRTAETSNPTINVENLSSGVYFLSIQNAQNYNSTIRFVKN</sequence>
<reference evidence="3 4" key="1">
    <citation type="journal article" date="2011" name="Stand. Genomic Sci.">
        <title>Complete genome sequence of the gliding freshwater bacterium Fluviicola taffensis type strain (RW262).</title>
        <authorList>
            <person name="Woyke T."/>
            <person name="Chertkov O."/>
            <person name="Lapidus A."/>
            <person name="Nolan M."/>
            <person name="Lucas S."/>
            <person name="Del Rio T.G."/>
            <person name="Tice H."/>
            <person name="Cheng J.F."/>
            <person name="Tapia R."/>
            <person name="Han C."/>
            <person name="Goodwin L."/>
            <person name="Pitluck S."/>
            <person name="Liolios K."/>
            <person name="Pagani I."/>
            <person name="Ivanova N."/>
            <person name="Huntemann M."/>
            <person name="Mavromatis K."/>
            <person name="Mikhailova N."/>
            <person name="Pati A."/>
            <person name="Chen A."/>
            <person name="Palaniappan K."/>
            <person name="Land M."/>
            <person name="Hauser L."/>
            <person name="Brambilla E.M."/>
            <person name="Rohde M."/>
            <person name="Mwirichia R."/>
            <person name="Sikorski J."/>
            <person name="Tindall B.J."/>
            <person name="Goker M."/>
            <person name="Bristow J."/>
            <person name="Eisen J.A."/>
            <person name="Markowitz V."/>
            <person name="Hugenholtz P."/>
            <person name="Klenk H.P."/>
            <person name="Kyrpides N.C."/>
        </authorList>
    </citation>
    <scope>NUCLEOTIDE SEQUENCE [LARGE SCALE GENOMIC DNA]</scope>
    <source>
        <strain evidence="4">DSM 16823 / RW262 / RW262</strain>
    </source>
</reference>
<protein>
    <recommendedName>
        <fullName evidence="2">Secretion system C-terminal sorting domain-containing protein</fullName>
    </recommendedName>
</protein>
<keyword evidence="4" id="KW-1185">Reference proteome</keyword>
<dbReference type="Pfam" id="PF18962">
    <property type="entry name" value="Por_Secre_tail"/>
    <property type="match status" value="1"/>
</dbReference>
<dbReference type="STRING" id="755732.Fluta_2038"/>
<evidence type="ECO:0000256" key="1">
    <source>
        <dbReference type="ARBA" id="ARBA00022729"/>
    </source>
</evidence>
<dbReference type="Proteomes" id="UP000007463">
    <property type="component" value="Chromosome"/>
</dbReference>
<evidence type="ECO:0000313" key="4">
    <source>
        <dbReference type="Proteomes" id="UP000007463"/>
    </source>
</evidence>